<dbReference type="Gene3D" id="3.30.810.10">
    <property type="entry name" value="2-Layer Sandwich"/>
    <property type="match status" value="1"/>
</dbReference>
<evidence type="ECO:0000256" key="4">
    <source>
        <dbReference type="ARBA" id="ARBA00022723"/>
    </source>
</evidence>
<evidence type="ECO:0000256" key="8">
    <source>
        <dbReference type="ARBA" id="ARBA00022777"/>
    </source>
</evidence>
<protein>
    <recommendedName>
        <fullName evidence="2">1-phosphatidylinositol-3-phosphate 5-kinase</fullName>
        <ecNumber evidence="2">2.7.1.150</ecNumber>
    </recommendedName>
    <alternativeName>
        <fullName evidence="15">FYVE finger-containing phosphoinositide kinase</fullName>
    </alternativeName>
    <alternativeName>
        <fullName evidence="16">PIKfyve</fullName>
    </alternativeName>
    <alternativeName>
        <fullName evidence="14">Phosphatidylinositol 3-phosphate 5-kinase type III</fullName>
    </alternativeName>
</protein>
<evidence type="ECO:0000256" key="3">
    <source>
        <dbReference type="ARBA" id="ARBA00022679"/>
    </source>
</evidence>
<proteinExistence type="predicted"/>
<accession>A0A8T2Q326</accession>
<dbReference type="Proteomes" id="UP000825935">
    <property type="component" value="Chromosome 38"/>
</dbReference>
<feature type="region of interest" description="Disordered" evidence="19">
    <location>
        <begin position="165"/>
        <end position="247"/>
    </location>
</feature>
<dbReference type="InterPro" id="IPR044769">
    <property type="entry name" value="PIKfyve_PIPKc"/>
</dbReference>
<dbReference type="OMA" id="VGPKFLF"/>
<dbReference type="Gene3D" id="3.30.40.10">
    <property type="entry name" value="Zinc/RING finger domain, C3HC4 (zinc finger)"/>
    <property type="match status" value="1"/>
</dbReference>
<keyword evidence="9" id="KW-0862">Zinc</keyword>
<evidence type="ECO:0000256" key="13">
    <source>
        <dbReference type="ARBA" id="ARBA00023464"/>
    </source>
</evidence>
<dbReference type="GO" id="GO:0010008">
    <property type="term" value="C:endosome membrane"/>
    <property type="evidence" value="ECO:0007669"/>
    <property type="project" value="UniProtKB-SubCell"/>
</dbReference>
<evidence type="ECO:0000256" key="9">
    <source>
        <dbReference type="ARBA" id="ARBA00022833"/>
    </source>
</evidence>
<organism evidence="22 23">
    <name type="scientific">Ceratopteris richardii</name>
    <name type="common">Triangle waterfern</name>
    <dbReference type="NCBI Taxonomy" id="49495"/>
    <lineage>
        <taxon>Eukaryota</taxon>
        <taxon>Viridiplantae</taxon>
        <taxon>Streptophyta</taxon>
        <taxon>Embryophyta</taxon>
        <taxon>Tracheophyta</taxon>
        <taxon>Polypodiopsida</taxon>
        <taxon>Polypodiidae</taxon>
        <taxon>Polypodiales</taxon>
        <taxon>Pteridineae</taxon>
        <taxon>Pteridaceae</taxon>
        <taxon>Parkerioideae</taxon>
        <taxon>Ceratopteris</taxon>
    </lineage>
</organism>
<comment type="subcellular location">
    <subcellularLocation>
        <location evidence="1">Endosome membrane</location>
        <topology evidence="1">Peripheral membrane protein</topology>
    </subcellularLocation>
</comment>
<evidence type="ECO:0000256" key="7">
    <source>
        <dbReference type="ARBA" id="ARBA00022771"/>
    </source>
</evidence>
<dbReference type="FunFam" id="3.30.810.10:FF:000001">
    <property type="entry name" value="1-phosphatidylinositol 3-phosphate 5-kinase FAB1"/>
    <property type="match status" value="1"/>
</dbReference>
<evidence type="ECO:0000256" key="11">
    <source>
        <dbReference type="ARBA" id="ARBA00023054"/>
    </source>
</evidence>
<comment type="caution">
    <text evidence="22">The sequence shown here is derived from an EMBL/GenBank/DDBJ whole genome shotgun (WGS) entry which is preliminary data.</text>
</comment>
<keyword evidence="6" id="KW-0967">Endosome</keyword>
<dbReference type="Pfam" id="PF00118">
    <property type="entry name" value="Cpn60_TCP1"/>
    <property type="match status" value="1"/>
</dbReference>
<dbReference type="CDD" id="cd17300">
    <property type="entry name" value="PIPKc_PIKfyve"/>
    <property type="match status" value="1"/>
</dbReference>
<evidence type="ECO:0000256" key="15">
    <source>
        <dbReference type="ARBA" id="ARBA00077675"/>
    </source>
</evidence>
<dbReference type="InterPro" id="IPR002498">
    <property type="entry name" value="PInositol-4-P-4/5-kinase_core"/>
</dbReference>
<evidence type="ECO:0000256" key="10">
    <source>
        <dbReference type="ARBA" id="ARBA00022840"/>
    </source>
</evidence>
<evidence type="ECO:0000256" key="16">
    <source>
        <dbReference type="ARBA" id="ARBA00081348"/>
    </source>
</evidence>
<dbReference type="SUPFAM" id="SSF57903">
    <property type="entry name" value="FYVE/PHD zinc finger"/>
    <property type="match status" value="1"/>
</dbReference>
<dbReference type="GO" id="GO:0005524">
    <property type="term" value="F:ATP binding"/>
    <property type="evidence" value="ECO:0007669"/>
    <property type="project" value="UniProtKB-UniRule"/>
</dbReference>
<dbReference type="EC" id="2.7.1.150" evidence="2"/>
<keyword evidence="4" id="KW-0479">Metal-binding</keyword>
<gene>
    <name evidence="22" type="ORF">KP509_38G020800</name>
</gene>
<evidence type="ECO:0000256" key="14">
    <source>
        <dbReference type="ARBA" id="ARBA00077223"/>
    </source>
</evidence>
<evidence type="ECO:0000313" key="22">
    <source>
        <dbReference type="EMBL" id="KAH7278036.1"/>
    </source>
</evidence>
<evidence type="ECO:0000256" key="2">
    <source>
        <dbReference type="ARBA" id="ARBA00012009"/>
    </source>
</evidence>
<dbReference type="FunFam" id="3.30.40.10:FF:000384">
    <property type="entry name" value="1-phosphatidylinositol-3-phosphate 5-kinase FAB1B"/>
    <property type="match status" value="1"/>
</dbReference>
<keyword evidence="5 18" id="KW-0547">Nucleotide-binding</keyword>
<feature type="region of interest" description="Disordered" evidence="19">
    <location>
        <begin position="329"/>
        <end position="382"/>
    </location>
</feature>
<evidence type="ECO:0000256" key="6">
    <source>
        <dbReference type="ARBA" id="ARBA00022753"/>
    </source>
</evidence>
<evidence type="ECO:0000256" key="17">
    <source>
        <dbReference type="PROSITE-ProRule" id="PRU00091"/>
    </source>
</evidence>
<feature type="compositionally biased region" description="Low complexity" evidence="19">
    <location>
        <begin position="176"/>
        <end position="189"/>
    </location>
</feature>
<dbReference type="Gene3D" id="3.50.7.10">
    <property type="entry name" value="GroEL"/>
    <property type="match status" value="1"/>
</dbReference>
<dbReference type="PROSITE" id="PS50178">
    <property type="entry name" value="ZF_FYVE"/>
    <property type="match status" value="1"/>
</dbReference>
<keyword evidence="7 17" id="KW-0863">Zinc-finger</keyword>
<evidence type="ECO:0000256" key="18">
    <source>
        <dbReference type="PROSITE-ProRule" id="PRU00781"/>
    </source>
</evidence>
<dbReference type="PROSITE" id="PS51455">
    <property type="entry name" value="PIPK"/>
    <property type="match status" value="1"/>
</dbReference>
<name>A0A8T2Q326_CERRI</name>
<feature type="compositionally biased region" description="Low complexity" evidence="19">
    <location>
        <begin position="122"/>
        <end position="147"/>
    </location>
</feature>
<dbReference type="CDD" id="cd03334">
    <property type="entry name" value="Fab1_TCP"/>
    <property type="match status" value="1"/>
</dbReference>
<dbReference type="InterPro" id="IPR027409">
    <property type="entry name" value="GroEL-like_apical_dom_sf"/>
</dbReference>
<dbReference type="InterPro" id="IPR002423">
    <property type="entry name" value="Cpn60/GroEL/TCP-1"/>
</dbReference>
<dbReference type="GO" id="GO:0008270">
    <property type="term" value="F:zinc ion binding"/>
    <property type="evidence" value="ECO:0007669"/>
    <property type="project" value="UniProtKB-KW"/>
</dbReference>
<keyword evidence="3 18" id="KW-0808">Transferase</keyword>
<feature type="compositionally biased region" description="Basic and acidic residues" evidence="19">
    <location>
        <begin position="211"/>
        <end position="222"/>
    </location>
</feature>
<feature type="domain" description="PIPK" evidence="21">
    <location>
        <begin position="1697"/>
        <end position="2018"/>
    </location>
</feature>
<dbReference type="PANTHER" id="PTHR45748:SF7">
    <property type="entry name" value="1-PHOSPHATIDYLINOSITOL 3-PHOSPHATE 5-KINASE-RELATED"/>
    <property type="match status" value="1"/>
</dbReference>
<dbReference type="SMART" id="SM00064">
    <property type="entry name" value="FYVE"/>
    <property type="match status" value="1"/>
</dbReference>
<dbReference type="InterPro" id="IPR011011">
    <property type="entry name" value="Znf_FYVE_PHD"/>
</dbReference>
<dbReference type="InterPro" id="IPR027483">
    <property type="entry name" value="PInositol-4-P-4/5-kinase_C_sf"/>
</dbReference>
<dbReference type="Pfam" id="PF01363">
    <property type="entry name" value="FYVE"/>
    <property type="match status" value="1"/>
</dbReference>
<keyword evidence="8 18" id="KW-0418">Kinase</keyword>
<dbReference type="GO" id="GO:0046854">
    <property type="term" value="P:phosphatidylinositol phosphate biosynthetic process"/>
    <property type="evidence" value="ECO:0007669"/>
    <property type="project" value="TreeGrafter"/>
</dbReference>
<feature type="domain" description="FYVE-type" evidence="20">
    <location>
        <begin position="36"/>
        <end position="101"/>
    </location>
</feature>
<comment type="subunit">
    <text evidence="13">Component of the PI(3,5)P2 regulatory complex at least composed of ATG18, SAC/FIG4, FAB1 and VAC14.</text>
</comment>
<dbReference type="EMBL" id="CM035443">
    <property type="protein sequence ID" value="KAH7278036.1"/>
    <property type="molecule type" value="Genomic_DNA"/>
</dbReference>
<keyword evidence="23" id="KW-1185">Reference proteome</keyword>
<dbReference type="FunFam" id="3.50.7.10:FF:000007">
    <property type="entry name" value="1-phosphatidylinositol 3-phosphate 5-kinase isoform X1"/>
    <property type="match status" value="1"/>
</dbReference>
<dbReference type="InterPro" id="IPR013083">
    <property type="entry name" value="Znf_RING/FYVE/PHD"/>
</dbReference>
<dbReference type="PANTHER" id="PTHR45748">
    <property type="entry name" value="1-PHOSPHATIDYLINOSITOL 3-PHOSPHATE 5-KINASE-RELATED"/>
    <property type="match status" value="1"/>
</dbReference>
<keyword evidence="11" id="KW-0175">Coiled coil</keyword>
<feature type="region of interest" description="Disordered" evidence="19">
    <location>
        <begin position="107"/>
        <end position="147"/>
    </location>
</feature>
<dbReference type="FunFam" id="3.30.800.10:FF:000007">
    <property type="entry name" value="Putative 1-phosphatidylinositol-4-phosphate 5-kinase/ zinc ion binding family"/>
    <property type="match status" value="1"/>
</dbReference>
<dbReference type="SUPFAM" id="SSF52029">
    <property type="entry name" value="GroEL apical domain-like"/>
    <property type="match status" value="1"/>
</dbReference>
<sequence>MEALETLLCNVVQFFQSWLPQRVETQVMSRDFWMPDQSCRVCYDCDIPFSLFNRRHHCRICGRVFCGKCTQNTLPVTDNQSGKHYENVRVRTCNFCFRLKQEERKQEAGRNVVKPLTPPTLTPSSSNFSLSSSGTNTSGSSTSALSSARNSNQSFFYKALPSDSIEPIAERRPQKSTSSGRRGIRSSSPRGRESSPNPYDFCSNRSEDEDTDHKDHFSEAKRAFHPQSREEEEDSCTEMDVAKTPPDQVASNFMRSITARTDNVEIANDKIRLEDVSLRAENTPVVERSLSRRSIFSSDDYEGPEESLNESNFYTPSLVHASATITDEEHVDVENNESIWVPPPPEDEDDDMAMTLAREYDSDDEDEQSGWGSHTSSEYRLREKPTALQEQRRAMQAVVDGHFRALVGQLLDSEGLDGDEFKKDSWLEIVASVASQAASFLKPDSLQDGSMDPGTYVKVKCIASGQRTDSCVVKGVVCKKNLTHRLMPSQIKSPRLLLLGGSLEYQRVSNQFSSLDTLLQQEKDHLSMMALRIQSHHPQVVLVERNVSRHAQEQLFEKKISLVINVKKPLLERIARCTGAEIVPCPDQIMKAKLGHCDIFHVERFVEDVGSFGKTGKLPTKTLMFFDGCPRLLGCTVLLRGAKIDELKKVKRVVQFAVFAAYQLALETSFLVDEGATLPDLSLKSPISVTLPDKSSKPDRSISMVPGFLLPGPASTVSAKPQQQVRSLNSFANNEAQPPVSTQNSSGIIRNQMGSTAAISSVTSSLFSTRNNSPNVSPRAADTHDFSTMMFDNLQVENDAPRSILNTSEGDTADKRFSTNSYETVCNMNNGLQNSTIMYVHDTKASDASLGRLDLEASEASNLASQVVCAETEGNVQSGSLWEDQMASRDEFPPSPSDNQSILVSFSSVCLRKGRVCERGHLFRIKYYGSFDKPLGKFLKDNVFDLSNVCGLCEETRDAHLHCYMHRQGSLTISVHRQKQQLPGKEDDKIWMWHRCLKCPRVNNVPPATPRVLMSDAAWGLSFGKFLELSFSNHAAASRVAACGHPLHRDCLRFYGFGSMAACFRYAPINVHSVYLPPSKLEFNHPDLDEWLRDEIGEITDKGKLIFAKHFNSLREIDEKAASTGTSKTPEARRRVAEYEASLIRNQKEFFETLHKATPMRKDASSRFADILELNSIRRGLSYLSLAWNEVLWCWQASIKSHKTVITSKSANLDETSILLGIKDKKTLEAEEACTNTAADAAEVQRPRVTDGNVQTKKGPVNIEDTCQDFMINMIESQKSIITDASISAHDLHSGLLVEVQQTCRNNSVMDVTEMKQNVRYPSDDCVFATSSSFHNLQIDNKNDVRQEATAIRLNELIADGMGSSHNEKSEVQGTEENFDLFIKLEPDSKKVSTSKVSCDQSNKLTDLQMSKSVIKNSSDLEKKEPISTNGLLIKGSIMKGQLGKKISRFYSSMLEQDSLLLRRSLSEGQFPVLADLTDTFGVSWTGKGQVVEAHEVHISSNGQEISAQSSVIESASTIDEPVAALFSETSCEPGGDPVSILATSGSSSCEEAGSGSIEVISTPSLPLRSEKSEDLGWIGTSFSDLYRTYNKSSHHFFNESSIYDPHGLYSSNDTVLPFGEGRIFLPLGIQGTVIPVYDDEPTSIIAYAITSHQYQSHLSDGTDSAKSSNVEKEGNIKCDAKDKELELSTTDSVSFHPLQTTDGSSERIEVTLRDKIVLADGSANLNLRESSNSHYSKATHVKVSFTDNEPHRKTKFMVTCYYAKQFDALRKTCCADQMDFIRSLCRCKKWGAQGGKSNVFFAKTRDDRFVIKQVTKTELESFIKFAPAYFKYLSESLKSGSPTCLAKILGVFQVTIRHGKGGKELRMDLMAMENLLYGRHVTRLYDLKGSLRSRYNADTTGKNKVLLDENLLESMLTNPIFIGNKAKRILERAVWNDTSFLASVDVMDYSLLVGIDEEHCELVLGIIDFMRQYTWDKHLETWVKASGILGGPKNAQPTVISPKQYKKRFRKAMKDYFLMVPDQWSPAAEVFGLPHVDSVESFQSVP</sequence>
<dbReference type="Pfam" id="PF01504">
    <property type="entry name" value="PIP5K"/>
    <property type="match status" value="2"/>
</dbReference>
<dbReference type="GO" id="GO:0000285">
    <property type="term" value="F:1-phosphatidylinositol-3-phosphate 5-kinase activity"/>
    <property type="evidence" value="ECO:0007669"/>
    <property type="project" value="UniProtKB-EC"/>
</dbReference>
<evidence type="ECO:0000313" key="23">
    <source>
        <dbReference type="Proteomes" id="UP000825935"/>
    </source>
</evidence>
<dbReference type="OrthoDB" id="158357at2759"/>
<keyword evidence="12" id="KW-0472">Membrane</keyword>
<keyword evidence="10 18" id="KW-0067">ATP-binding</keyword>
<evidence type="ECO:0000256" key="19">
    <source>
        <dbReference type="SAM" id="MobiDB-lite"/>
    </source>
</evidence>
<dbReference type="SMART" id="SM00330">
    <property type="entry name" value="PIPKc"/>
    <property type="match status" value="1"/>
</dbReference>
<dbReference type="Gene3D" id="3.30.800.10">
    <property type="entry name" value="Phosphatidylinositol Phosphate Kinase II Beta"/>
    <property type="match status" value="1"/>
</dbReference>
<evidence type="ECO:0000259" key="21">
    <source>
        <dbReference type="PROSITE" id="PS51455"/>
    </source>
</evidence>
<dbReference type="SUPFAM" id="SSF56104">
    <property type="entry name" value="SAICAR synthase-like"/>
    <property type="match status" value="1"/>
</dbReference>
<dbReference type="InterPro" id="IPR027484">
    <property type="entry name" value="PInositol-4-P-5-kinase_N"/>
</dbReference>
<evidence type="ECO:0000256" key="12">
    <source>
        <dbReference type="ARBA" id="ARBA00023136"/>
    </source>
</evidence>
<evidence type="ECO:0000256" key="1">
    <source>
        <dbReference type="ARBA" id="ARBA00004481"/>
    </source>
</evidence>
<evidence type="ECO:0000259" key="20">
    <source>
        <dbReference type="PROSITE" id="PS50178"/>
    </source>
</evidence>
<dbReference type="InterPro" id="IPR000306">
    <property type="entry name" value="Znf_FYVE"/>
</dbReference>
<evidence type="ECO:0000256" key="5">
    <source>
        <dbReference type="ARBA" id="ARBA00022741"/>
    </source>
</evidence>
<dbReference type="InterPro" id="IPR017455">
    <property type="entry name" value="Znf_FYVE-rel"/>
</dbReference>
<reference evidence="22" key="1">
    <citation type="submission" date="2021-08" db="EMBL/GenBank/DDBJ databases">
        <title>WGS assembly of Ceratopteris richardii.</title>
        <authorList>
            <person name="Marchant D.B."/>
            <person name="Chen G."/>
            <person name="Jenkins J."/>
            <person name="Shu S."/>
            <person name="Leebens-Mack J."/>
            <person name="Grimwood J."/>
            <person name="Schmutz J."/>
            <person name="Soltis P."/>
            <person name="Soltis D."/>
            <person name="Chen Z.-H."/>
        </authorList>
    </citation>
    <scope>NUCLEOTIDE SEQUENCE</scope>
    <source>
        <strain evidence="22">Whitten #5841</strain>
        <tissue evidence="22">Leaf</tissue>
    </source>
</reference>